<dbReference type="RefSeq" id="WP_318621693.1">
    <property type="nucleotide sequence ID" value="NZ_CP137642.1"/>
</dbReference>
<gene>
    <name evidence="4" type="ORF">R6Y96_01315</name>
</gene>
<proteinExistence type="predicted"/>
<organism evidence="4 5">
    <name type="scientific">Methanoculleus receptaculi</name>
    <dbReference type="NCBI Taxonomy" id="394967"/>
    <lineage>
        <taxon>Archaea</taxon>
        <taxon>Methanobacteriati</taxon>
        <taxon>Methanobacteriota</taxon>
        <taxon>Stenosarchaea group</taxon>
        <taxon>Methanomicrobia</taxon>
        <taxon>Methanomicrobiales</taxon>
        <taxon>Methanomicrobiaceae</taxon>
        <taxon>Methanoculleus</taxon>
    </lineage>
</organism>
<dbReference type="PANTHER" id="PTHR30570">
    <property type="entry name" value="PERIPLASMIC PHOSPHATE BINDING COMPONENT OF PHOSPHATE ABC TRANSPORTER"/>
    <property type="match status" value="1"/>
</dbReference>
<sequence>MTGKRLSGVTAVALAGILMVVLMAAGCLGSQPSGSPASPSQQITVTGSTTVLPIAEKAREAFEDLYPSTRVLVSGGGSSVGVRAVGEGTADIGMSSRDLKPEETGMYPGLVTHHIADDAVILIVHPDNSIESLTLDQVRGIYNGTYTNWNQVGGPDLDIVVVGRDSASGTREFFAEYVMNKEDFTKNQEEFNSNGGIQQKVSQTPGAIGYVGLGYTDGVKSLKIEVDGTPIEPTLENITSKKYPITRPLFMLTNGEPGGAVKEFLDFIMSEEGQQIVESADYIPVQG</sequence>
<dbReference type="CDD" id="cd13653">
    <property type="entry name" value="PBP2_phosphate_like_1"/>
    <property type="match status" value="1"/>
</dbReference>
<dbReference type="KEGG" id="mrc:R6Y96_01315"/>
<dbReference type="InterPro" id="IPR024370">
    <property type="entry name" value="PBP_domain"/>
</dbReference>
<evidence type="ECO:0000313" key="5">
    <source>
        <dbReference type="Proteomes" id="UP001305652"/>
    </source>
</evidence>
<keyword evidence="5" id="KW-1185">Reference proteome</keyword>
<keyword evidence="1" id="KW-0813">Transport</keyword>
<dbReference type="Gene3D" id="3.40.190.10">
    <property type="entry name" value="Periplasmic binding protein-like II"/>
    <property type="match status" value="2"/>
</dbReference>
<dbReference type="SUPFAM" id="SSF53850">
    <property type="entry name" value="Periplasmic binding protein-like II"/>
    <property type="match status" value="1"/>
</dbReference>
<dbReference type="InterPro" id="IPR011862">
    <property type="entry name" value="Phos-bd"/>
</dbReference>
<evidence type="ECO:0000256" key="2">
    <source>
        <dbReference type="ARBA" id="ARBA00022729"/>
    </source>
</evidence>
<dbReference type="Proteomes" id="UP001305652">
    <property type="component" value="Chromosome"/>
</dbReference>
<keyword evidence="2" id="KW-0732">Signal</keyword>
<evidence type="ECO:0000256" key="1">
    <source>
        <dbReference type="ARBA" id="ARBA00022448"/>
    </source>
</evidence>
<evidence type="ECO:0000259" key="3">
    <source>
        <dbReference type="Pfam" id="PF12849"/>
    </source>
</evidence>
<evidence type="ECO:0000313" key="4">
    <source>
        <dbReference type="EMBL" id="WOX57923.1"/>
    </source>
</evidence>
<accession>A0AAX4FVF8</accession>
<name>A0AAX4FVF8_9EURY</name>
<dbReference type="EMBL" id="CP137642">
    <property type="protein sequence ID" value="WOX57923.1"/>
    <property type="molecule type" value="Genomic_DNA"/>
</dbReference>
<dbReference type="PROSITE" id="PS51257">
    <property type="entry name" value="PROKAR_LIPOPROTEIN"/>
    <property type="match status" value="1"/>
</dbReference>
<protein>
    <submittedName>
        <fullName evidence="4">Phosphate ABC transporter substrate-binding protein</fullName>
    </submittedName>
</protein>
<dbReference type="AlphaFoldDB" id="A0AAX4FVF8"/>
<dbReference type="GO" id="GO:0042301">
    <property type="term" value="F:phosphate ion binding"/>
    <property type="evidence" value="ECO:0007669"/>
    <property type="project" value="InterPro"/>
</dbReference>
<dbReference type="GeneID" id="85731754"/>
<dbReference type="PANTHER" id="PTHR30570:SF1">
    <property type="entry name" value="PHOSPHATE-BINDING PROTEIN PSTS"/>
    <property type="match status" value="1"/>
</dbReference>
<reference evidence="4 5" key="1">
    <citation type="submission" date="2023-10" db="EMBL/GenBank/DDBJ databases">
        <title>The complete genome sequence of Methanoculleus receptaculi DSM 18860.</title>
        <authorList>
            <person name="Lai S.-J."/>
            <person name="You Y.-T."/>
            <person name="Chen S.-C."/>
        </authorList>
    </citation>
    <scope>NUCLEOTIDE SEQUENCE [LARGE SCALE GENOMIC DNA]</scope>
    <source>
        <strain evidence="4 5">DSM 18860</strain>
    </source>
</reference>
<dbReference type="Pfam" id="PF12849">
    <property type="entry name" value="PBP_like_2"/>
    <property type="match status" value="1"/>
</dbReference>
<dbReference type="InterPro" id="IPR050811">
    <property type="entry name" value="Phosphate_ABC_transporter"/>
</dbReference>
<feature type="domain" description="PBP" evidence="3">
    <location>
        <begin position="37"/>
        <end position="272"/>
    </location>
</feature>
<dbReference type="NCBIfam" id="TIGR02136">
    <property type="entry name" value="ptsS_2"/>
    <property type="match status" value="1"/>
</dbReference>